<feature type="compositionally biased region" description="Basic residues" evidence="6">
    <location>
        <begin position="531"/>
        <end position="540"/>
    </location>
</feature>
<dbReference type="Pfam" id="PF09380">
    <property type="entry name" value="FERM_C"/>
    <property type="match status" value="1"/>
</dbReference>
<dbReference type="InterPro" id="IPR035963">
    <property type="entry name" value="FERM_2"/>
</dbReference>
<dbReference type="Pfam" id="PF08736">
    <property type="entry name" value="FA"/>
    <property type="match status" value="1"/>
</dbReference>
<dbReference type="SMART" id="SM00295">
    <property type="entry name" value="B41"/>
    <property type="match status" value="1"/>
</dbReference>
<sequence length="654" mass="76843">MGDNRRMPQVRTARPVICRVLLLDGKQFEIDVDKRAVGQILFDKVCEHLDLLEKDYFGLSFNGLHTGLREWLNVEKKISKQMKGLAWEFKFEVKFYPPDPQSLHEDLTRYQLCLQIRNDIVNEKLPCSAVTYALLGSYTVQSELGDFDIDEFGPGTEYIRKMRFAPHQDRELLKKIAELHKTHRGQTPEEAELHFLENAKKLAMYGVDISDAKDGENVDIQLGVCWNGILVFREKLQINKFVWPKILKMSYRRKKFYIKLRTGEFEEFQSLIGFKFSSSRHAKRMWKICVENHAFFRNREPDSPGTQRGLLRLGSKFRYSGRTHFQTKQAMMGVDRPSPYFDRMSKRATYHGKTKNRELSDEMFKPRPEPRHFPEYNREEKMMKKIPEPEIHEKENKEDVFDDEEEEEEEPDNRKSRMEKIHAVPTPLAAVMTKKDTAENNNHREHHRRRRSFEETEEGPGVEDEMERSVEPPPPQQEPLGVHDLPSPPLDPPQLLSKEERKKREKEEKERKKREKEEQKKKKKEEEKEKKRLAKEKKKKPAVEEKWQEAVAVSATTDTIVMDRPPPRRMSSFEEQKEDKPEPREAEEQEGKTAEDSGSNEAAQGSEGEGDPTDQQPLPTKEVTYHTTYHNEAFNRNDEDVNRSTDRVGEEFDL</sequence>
<dbReference type="OrthoDB" id="6589456at2759"/>
<dbReference type="SUPFAM" id="SSF54236">
    <property type="entry name" value="Ubiquitin-like"/>
    <property type="match status" value="1"/>
</dbReference>
<dbReference type="Proteomes" id="UP000694844">
    <property type="component" value="Chromosome 4"/>
</dbReference>
<evidence type="ECO:0000256" key="4">
    <source>
        <dbReference type="ARBA" id="ARBA00023203"/>
    </source>
</evidence>
<dbReference type="GO" id="GO:0003779">
    <property type="term" value="F:actin binding"/>
    <property type="evidence" value="ECO:0007669"/>
    <property type="project" value="UniProtKB-KW"/>
</dbReference>
<dbReference type="InterPro" id="IPR000798">
    <property type="entry name" value="Ez/rad/moesin-like"/>
</dbReference>
<evidence type="ECO:0000256" key="2">
    <source>
        <dbReference type="ARBA" id="ARBA00022490"/>
    </source>
</evidence>
<evidence type="ECO:0000256" key="3">
    <source>
        <dbReference type="ARBA" id="ARBA00022553"/>
    </source>
</evidence>
<dbReference type="CDD" id="cd14473">
    <property type="entry name" value="FERM_B-lobe"/>
    <property type="match status" value="1"/>
</dbReference>
<dbReference type="KEGG" id="cvn:111128913"/>
<dbReference type="PRINTS" id="PR00935">
    <property type="entry name" value="BAND41"/>
</dbReference>
<gene>
    <name evidence="9" type="primary">LOC111128913</name>
</gene>
<name>A0A8B8DRU9_CRAVI</name>
<evidence type="ECO:0000313" key="8">
    <source>
        <dbReference type="Proteomes" id="UP000694844"/>
    </source>
</evidence>
<dbReference type="InterPro" id="IPR014847">
    <property type="entry name" value="FA"/>
</dbReference>
<dbReference type="InterPro" id="IPR011993">
    <property type="entry name" value="PH-like_dom_sf"/>
</dbReference>
<evidence type="ECO:0000259" key="7">
    <source>
        <dbReference type="PROSITE" id="PS50057"/>
    </source>
</evidence>
<dbReference type="GeneID" id="111128913"/>
<keyword evidence="4" id="KW-0009">Actin-binding</keyword>
<dbReference type="SMART" id="SM01196">
    <property type="entry name" value="FERM_C"/>
    <property type="match status" value="1"/>
</dbReference>
<dbReference type="InterPro" id="IPR018980">
    <property type="entry name" value="FERM_PH-like_C"/>
</dbReference>
<dbReference type="GO" id="GO:0005856">
    <property type="term" value="C:cytoskeleton"/>
    <property type="evidence" value="ECO:0007669"/>
    <property type="project" value="UniProtKB-SubCell"/>
</dbReference>
<dbReference type="PROSITE" id="PS00660">
    <property type="entry name" value="FERM_1"/>
    <property type="match status" value="1"/>
</dbReference>
<dbReference type="InterPro" id="IPR014352">
    <property type="entry name" value="FERM/acyl-CoA-bd_prot_sf"/>
</dbReference>
<dbReference type="FunFam" id="2.30.29.30:FF:000001">
    <property type="entry name" value="Erythrocyte membrane protein band 4.1"/>
    <property type="match status" value="1"/>
</dbReference>
<keyword evidence="5" id="KW-0206">Cytoskeleton</keyword>
<feature type="compositionally biased region" description="Acidic residues" evidence="6">
    <location>
        <begin position="455"/>
        <end position="466"/>
    </location>
</feature>
<dbReference type="AlphaFoldDB" id="A0A8B8DRU9"/>
<keyword evidence="3" id="KW-0597">Phosphoprotein</keyword>
<keyword evidence="2" id="KW-0963">Cytoplasm</keyword>
<dbReference type="FunFam" id="3.10.20.90:FF:000002">
    <property type="entry name" value="Erythrocyte protein band 4.1-like 3"/>
    <property type="match status" value="1"/>
</dbReference>
<dbReference type="RefSeq" id="XP_022330575.1">
    <property type="nucleotide sequence ID" value="XM_022474867.1"/>
</dbReference>
<dbReference type="InterPro" id="IPR000299">
    <property type="entry name" value="FERM_domain"/>
</dbReference>
<feature type="compositionally biased region" description="Basic and acidic residues" evidence="6">
    <location>
        <begin position="633"/>
        <end position="654"/>
    </location>
</feature>
<dbReference type="InterPro" id="IPR029071">
    <property type="entry name" value="Ubiquitin-like_domsf"/>
</dbReference>
<evidence type="ECO:0000256" key="6">
    <source>
        <dbReference type="SAM" id="MobiDB-lite"/>
    </source>
</evidence>
<dbReference type="PROSITE" id="PS00661">
    <property type="entry name" value="FERM_2"/>
    <property type="match status" value="1"/>
</dbReference>
<keyword evidence="8" id="KW-1185">Reference proteome</keyword>
<feature type="domain" description="FERM" evidence="7">
    <location>
        <begin position="16"/>
        <end position="300"/>
    </location>
</feature>
<dbReference type="SUPFAM" id="SSF50729">
    <property type="entry name" value="PH domain-like"/>
    <property type="match status" value="1"/>
</dbReference>
<protein>
    <submittedName>
        <fullName evidence="9">Band 4.1-like protein 3 isoform X1</fullName>
    </submittedName>
</protein>
<feature type="compositionally biased region" description="Basic and acidic residues" evidence="6">
    <location>
        <begin position="412"/>
        <end position="422"/>
    </location>
</feature>
<dbReference type="Gene3D" id="3.10.20.90">
    <property type="entry name" value="Phosphatidylinositol 3-kinase Catalytic Subunit, Chain A, domain 1"/>
    <property type="match status" value="1"/>
</dbReference>
<dbReference type="SUPFAM" id="SSF47031">
    <property type="entry name" value="Second domain of FERM"/>
    <property type="match status" value="1"/>
</dbReference>
<dbReference type="Pfam" id="PF00373">
    <property type="entry name" value="FERM_M"/>
    <property type="match status" value="1"/>
</dbReference>
<dbReference type="PRINTS" id="PR00661">
    <property type="entry name" value="ERMFAMILY"/>
</dbReference>
<dbReference type="Gene3D" id="2.30.29.30">
    <property type="entry name" value="Pleckstrin-homology domain (PH domain)/Phosphotyrosine-binding domain (PTB)"/>
    <property type="match status" value="1"/>
</dbReference>
<proteinExistence type="predicted"/>
<dbReference type="Gene3D" id="1.20.80.10">
    <property type="match status" value="1"/>
</dbReference>
<feature type="compositionally biased region" description="Acidic residues" evidence="6">
    <location>
        <begin position="400"/>
        <end position="411"/>
    </location>
</feature>
<reference evidence="9" key="1">
    <citation type="submission" date="2025-08" db="UniProtKB">
        <authorList>
            <consortium name="RefSeq"/>
        </authorList>
    </citation>
    <scope>IDENTIFICATION</scope>
    <source>
        <tissue evidence="9">Whole sample</tissue>
    </source>
</reference>
<dbReference type="InterPro" id="IPR018979">
    <property type="entry name" value="FERM_N"/>
</dbReference>
<dbReference type="PANTHER" id="PTHR23280:SF21">
    <property type="entry name" value="PROTEIN 4.1 HOMOLOG"/>
    <property type="match status" value="1"/>
</dbReference>
<organism evidence="8 9">
    <name type="scientific">Crassostrea virginica</name>
    <name type="common">Eastern oyster</name>
    <dbReference type="NCBI Taxonomy" id="6565"/>
    <lineage>
        <taxon>Eukaryota</taxon>
        <taxon>Metazoa</taxon>
        <taxon>Spiralia</taxon>
        <taxon>Lophotrochozoa</taxon>
        <taxon>Mollusca</taxon>
        <taxon>Bivalvia</taxon>
        <taxon>Autobranchia</taxon>
        <taxon>Pteriomorphia</taxon>
        <taxon>Ostreida</taxon>
        <taxon>Ostreoidea</taxon>
        <taxon>Ostreidae</taxon>
        <taxon>Crassostrea</taxon>
    </lineage>
</organism>
<feature type="compositionally biased region" description="Basic and acidic residues" evidence="6">
    <location>
        <begin position="571"/>
        <end position="595"/>
    </location>
</feature>
<dbReference type="InterPro" id="IPR019747">
    <property type="entry name" value="FERM_CS"/>
</dbReference>
<evidence type="ECO:0000256" key="1">
    <source>
        <dbReference type="ARBA" id="ARBA00004245"/>
    </source>
</evidence>
<comment type="subcellular location">
    <subcellularLocation>
        <location evidence="1">Cytoplasm</location>
        <location evidence="1">Cytoskeleton</location>
    </subcellularLocation>
</comment>
<evidence type="ECO:0000313" key="9">
    <source>
        <dbReference type="RefSeq" id="XP_022330575.1"/>
    </source>
</evidence>
<dbReference type="GO" id="GO:0031032">
    <property type="term" value="P:actomyosin structure organization"/>
    <property type="evidence" value="ECO:0007669"/>
    <property type="project" value="TreeGrafter"/>
</dbReference>
<evidence type="ECO:0000256" key="5">
    <source>
        <dbReference type="ARBA" id="ARBA00023212"/>
    </source>
</evidence>
<dbReference type="PANTHER" id="PTHR23280">
    <property type="entry name" value="4.1 G PROTEIN"/>
    <property type="match status" value="1"/>
</dbReference>
<accession>A0A8B8DRU9</accession>
<dbReference type="InterPro" id="IPR019749">
    <property type="entry name" value="Band_41_domain"/>
</dbReference>
<dbReference type="PROSITE" id="PS50057">
    <property type="entry name" value="FERM_3"/>
    <property type="match status" value="1"/>
</dbReference>
<dbReference type="InterPro" id="IPR019748">
    <property type="entry name" value="FERM_central"/>
</dbReference>
<dbReference type="SMART" id="SM01195">
    <property type="entry name" value="FA"/>
    <property type="match status" value="1"/>
</dbReference>
<feature type="compositionally biased region" description="Basic and acidic residues" evidence="6">
    <location>
        <begin position="355"/>
        <end position="399"/>
    </location>
</feature>
<feature type="compositionally biased region" description="Basic and acidic residues" evidence="6">
    <location>
        <begin position="433"/>
        <end position="443"/>
    </location>
</feature>
<dbReference type="GO" id="GO:0005886">
    <property type="term" value="C:plasma membrane"/>
    <property type="evidence" value="ECO:0007669"/>
    <property type="project" value="TreeGrafter"/>
</dbReference>
<feature type="compositionally biased region" description="Basic and acidic residues" evidence="6">
    <location>
        <begin position="497"/>
        <end position="530"/>
    </location>
</feature>
<feature type="region of interest" description="Disordered" evidence="6">
    <location>
        <begin position="349"/>
        <end position="654"/>
    </location>
</feature>
<dbReference type="Pfam" id="PF09379">
    <property type="entry name" value="FERM_N"/>
    <property type="match status" value="1"/>
</dbReference>
<dbReference type="FunFam" id="1.20.80.10:FF:000001">
    <property type="entry name" value="Erythrocyte membrane protein band 4.1"/>
    <property type="match status" value="1"/>
</dbReference>